<evidence type="ECO:0000313" key="1">
    <source>
        <dbReference type="EMBL" id="OQS02915.1"/>
    </source>
</evidence>
<keyword evidence="2" id="KW-1185">Reference proteome</keyword>
<sequence length="216" mass="24389">MDRDEMLDDMSLSSDDEMFEDMINEMQAPAPVVRAPVVPVRAAPVRSQVAAPMPDLSKMMAQMMPMMSQMFGNAGPQPQRISRAMEDIIADYLPPNEASEWVQTIKQDQIKQRTAQSLKPVTNLSRSYCLKESKLPSDHLKAATLMQELLIEAVRNAKVSPSATWEKNQLRIHTELQEQGVDAIYARELRASLARHVRNDPDVDERFPTIQSTLLV</sequence>
<protein>
    <submittedName>
        <fullName evidence="1">Uncharacterized protein</fullName>
    </submittedName>
</protein>
<dbReference type="EMBL" id="JNBS01001058">
    <property type="protein sequence ID" value="OQS02915.1"/>
    <property type="molecule type" value="Genomic_DNA"/>
</dbReference>
<name>A0A1V9ZY07_9STRA</name>
<dbReference type="AlphaFoldDB" id="A0A1V9ZY07"/>
<dbReference type="OrthoDB" id="164858at2759"/>
<comment type="caution">
    <text evidence="1">The sequence shown here is derived from an EMBL/GenBank/DDBJ whole genome shotgun (WGS) entry which is preliminary data.</text>
</comment>
<accession>A0A1V9ZY07</accession>
<evidence type="ECO:0000313" key="2">
    <source>
        <dbReference type="Proteomes" id="UP000243217"/>
    </source>
</evidence>
<proteinExistence type="predicted"/>
<gene>
    <name evidence="1" type="ORF">THRCLA_04763</name>
</gene>
<dbReference type="Proteomes" id="UP000243217">
    <property type="component" value="Unassembled WGS sequence"/>
</dbReference>
<reference evidence="1 2" key="1">
    <citation type="journal article" date="2014" name="Genome Biol. Evol.">
        <title>The secreted proteins of Achlya hypogyna and Thraustotheca clavata identify the ancestral oomycete secretome and reveal gene acquisitions by horizontal gene transfer.</title>
        <authorList>
            <person name="Misner I."/>
            <person name="Blouin N."/>
            <person name="Leonard G."/>
            <person name="Richards T.A."/>
            <person name="Lane C.E."/>
        </authorList>
    </citation>
    <scope>NUCLEOTIDE SEQUENCE [LARGE SCALE GENOMIC DNA]</scope>
    <source>
        <strain evidence="1 2">ATCC 34112</strain>
    </source>
</reference>
<organism evidence="1 2">
    <name type="scientific">Thraustotheca clavata</name>
    <dbReference type="NCBI Taxonomy" id="74557"/>
    <lineage>
        <taxon>Eukaryota</taxon>
        <taxon>Sar</taxon>
        <taxon>Stramenopiles</taxon>
        <taxon>Oomycota</taxon>
        <taxon>Saprolegniomycetes</taxon>
        <taxon>Saprolegniales</taxon>
        <taxon>Achlyaceae</taxon>
        <taxon>Thraustotheca</taxon>
    </lineage>
</organism>
<dbReference type="STRING" id="74557.A0A1V9ZY07"/>